<dbReference type="SUPFAM" id="SSF52096">
    <property type="entry name" value="ClpP/crotonase"/>
    <property type="match status" value="1"/>
</dbReference>
<dbReference type="RefSeq" id="WP_047848877.1">
    <property type="nucleotide sequence ID" value="NZ_AEJF01000136.1"/>
</dbReference>
<dbReference type="Gene3D" id="3.90.226.10">
    <property type="entry name" value="2-enoyl-CoA Hydratase, Chain A, domain 1"/>
    <property type="match status" value="1"/>
</dbReference>
<dbReference type="GO" id="GO:0004165">
    <property type="term" value="F:delta(3)-delta(2)-enoyl-CoA isomerase activity"/>
    <property type="evidence" value="ECO:0007669"/>
    <property type="project" value="UniProtKB-ARBA"/>
</dbReference>
<evidence type="ECO:0000256" key="3">
    <source>
        <dbReference type="ARBA" id="ARBA00023235"/>
    </source>
</evidence>
<evidence type="ECO:0000313" key="5">
    <source>
        <dbReference type="Proteomes" id="UP000035963"/>
    </source>
</evidence>
<evidence type="ECO:0000256" key="2">
    <source>
        <dbReference type="ARBA" id="ARBA00023140"/>
    </source>
</evidence>
<proteinExistence type="predicted"/>
<sequence length="244" mass="26055">MMDTNLTAELHGHVWSVGIGRPEKRNALNGPLFEALANTLRVAQGDERVRCVLLHGTSECFCSGHDTAEFASLWPQAADGAVARCIEAFADQPKPLVAAVNGAAVGFGATLLLHADWVVAGEGVMFRFPFADLGIVPEAGATALLARRVGDLCARDWLMSGRPITAAEALQRGFVSRVVPDADVRAAADEYCALLSAKPPTALQSMRRLLREGATLPASEAIQRELAHLNEFIPAVTRRSIPHA</sequence>
<dbReference type="PANTHER" id="PTHR43684">
    <property type="match status" value="1"/>
</dbReference>
<dbReference type="PATRIC" id="fig|908627.4.peg.4979"/>
<reference evidence="4 5" key="1">
    <citation type="journal article" date="2015" name="Genome Announc.">
        <title>Draft Genome Sequence of Burkholderia sp. Strain PML1(12), an Ectomycorrhizosphere-Inhabiting Bacterium with Effective Mineral-Weathering Ability.</title>
        <authorList>
            <person name="Uroz S."/>
            <person name="Oger P."/>
        </authorList>
    </citation>
    <scope>NUCLEOTIDE SEQUENCE [LARGE SCALE GENOMIC DNA]</scope>
    <source>
        <strain evidence="5">PML1(12)</strain>
    </source>
</reference>
<keyword evidence="5" id="KW-1185">Reference proteome</keyword>
<dbReference type="AlphaFoldDB" id="A0A0J1CTU6"/>
<protein>
    <submittedName>
        <fullName evidence="4">Enoyl-CoA hydratase</fullName>
    </submittedName>
</protein>
<dbReference type="EMBL" id="AEJF01000136">
    <property type="protein sequence ID" value="KLU24017.1"/>
    <property type="molecule type" value="Genomic_DNA"/>
</dbReference>
<dbReference type="OrthoDB" id="9797151at2"/>
<organism evidence="4 5">
    <name type="scientific">Caballeronia mineralivorans PML1(12)</name>
    <dbReference type="NCBI Taxonomy" id="908627"/>
    <lineage>
        <taxon>Bacteria</taxon>
        <taxon>Pseudomonadati</taxon>
        <taxon>Pseudomonadota</taxon>
        <taxon>Betaproteobacteria</taxon>
        <taxon>Burkholderiales</taxon>
        <taxon>Burkholderiaceae</taxon>
        <taxon>Caballeronia</taxon>
    </lineage>
</organism>
<dbReference type="InterPro" id="IPR051053">
    <property type="entry name" value="ECH/Chromodomain_protein"/>
</dbReference>
<accession>A0A0J1CTU6</accession>
<dbReference type="Proteomes" id="UP000035963">
    <property type="component" value="Unassembled WGS sequence"/>
</dbReference>
<dbReference type="InterPro" id="IPR001753">
    <property type="entry name" value="Enoyl-CoA_hydra/iso"/>
</dbReference>
<keyword evidence="2" id="KW-0576">Peroxisome</keyword>
<keyword evidence="3" id="KW-0413">Isomerase</keyword>
<dbReference type="PANTHER" id="PTHR43684:SF1">
    <property type="entry name" value="ENOYL-COA DELTA ISOMERASE 2"/>
    <property type="match status" value="1"/>
</dbReference>
<dbReference type="Pfam" id="PF00378">
    <property type="entry name" value="ECH_1"/>
    <property type="match status" value="1"/>
</dbReference>
<evidence type="ECO:0000313" key="4">
    <source>
        <dbReference type="EMBL" id="KLU24017.1"/>
    </source>
</evidence>
<dbReference type="CDD" id="cd06558">
    <property type="entry name" value="crotonase-like"/>
    <property type="match status" value="1"/>
</dbReference>
<evidence type="ECO:0000256" key="1">
    <source>
        <dbReference type="ARBA" id="ARBA00004275"/>
    </source>
</evidence>
<name>A0A0J1CTU6_9BURK</name>
<comment type="subcellular location">
    <subcellularLocation>
        <location evidence="1">Peroxisome</location>
    </subcellularLocation>
</comment>
<dbReference type="InterPro" id="IPR029045">
    <property type="entry name" value="ClpP/crotonase-like_dom_sf"/>
</dbReference>
<gene>
    <name evidence="4" type="ORF">EOS_22295</name>
</gene>
<comment type="caution">
    <text evidence="4">The sequence shown here is derived from an EMBL/GenBank/DDBJ whole genome shotgun (WGS) entry which is preliminary data.</text>
</comment>